<dbReference type="Gene3D" id="2.40.420.20">
    <property type="match status" value="1"/>
</dbReference>
<dbReference type="SUPFAM" id="SSF111369">
    <property type="entry name" value="HlyD-like secretion proteins"/>
    <property type="match status" value="1"/>
</dbReference>
<dbReference type="GO" id="GO:0005886">
    <property type="term" value="C:plasma membrane"/>
    <property type="evidence" value="ECO:0007669"/>
    <property type="project" value="TreeGrafter"/>
</dbReference>
<name>A0A918P6Y9_9NEIS</name>
<dbReference type="PROSITE" id="PS51257">
    <property type="entry name" value="PROKAR_LIPOPROTEIN"/>
    <property type="match status" value="1"/>
</dbReference>
<dbReference type="InterPro" id="IPR006143">
    <property type="entry name" value="RND_pump_MFP"/>
</dbReference>
<protein>
    <submittedName>
        <fullName evidence="7">MexC family multidrug efflux RND transporter periplasmic adaptor subunit</fullName>
    </submittedName>
</protein>
<dbReference type="PANTHER" id="PTHR30158:SF24">
    <property type="entry name" value="HLYD FAMILY SECRETION PROTEIN"/>
    <property type="match status" value="1"/>
</dbReference>
<dbReference type="Gene3D" id="2.40.50.100">
    <property type="match status" value="1"/>
</dbReference>
<dbReference type="Pfam" id="PF25944">
    <property type="entry name" value="Beta-barrel_RND"/>
    <property type="match status" value="1"/>
</dbReference>
<dbReference type="Gene3D" id="2.40.30.170">
    <property type="match status" value="1"/>
</dbReference>
<evidence type="ECO:0000313" key="8">
    <source>
        <dbReference type="Proteomes" id="UP000645257"/>
    </source>
</evidence>
<dbReference type="GO" id="GO:0046677">
    <property type="term" value="P:response to antibiotic"/>
    <property type="evidence" value="ECO:0007669"/>
    <property type="project" value="TreeGrafter"/>
</dbReference>
<dbReference type="AlphaFoldDB" id="A0A918P6Y9"/>
<dbReference type="GO" id="GO:0030313">
    <property type="term" value="C:cell envelope"/>
    <property type="evidence" value="ECO:0007669"/>
    <property type="project" value="UniProtKB-SubCell"/>
</dbReference>
<dbReference type="GO" id="GO:0022857">
    <property type="term" value="F:transmembrane transporter activity"/>
    <property type="evidence" value="ECO:0007669"/>
    <property type="project" value="InterPro"/>
</dbReference>
<evidence type="ECO:0000256" key="1">
    <source>
        <dbReference type="ARBA" id="ARBA00009477"/>
    </source>
</evidence>
<gene>
    <name evidence="7" type="ORF">GCM10011289_34400</name>
</gene>
<feature type="domain" description="Multidrug resistance protein MdtA-like barrel-sandwich hybrid" evidence="4">
    <location>
        <begin position="61"/>
        <end position="203"/>
    </location>
</feature>
<dbReference type="PANTHER" id="PTHR30158">
    <property type="entry name" value="ACRA/E-RELATED COMPONENT OF DRUG EFFLUX TRANSPORTER"/>
    <property type="match status" value="1"/>
</dbReference>
<keyword evidence="8" id="KW-1185">Reference proteome</keyword>
<dbReference type="InterPro" id="IPR058624">
    <property type="entry name" value="MdtA-like_HH"/>
</dbReference>
<comment type="caution">
    <text evidence="7">The sequence shown here is derived from an EMBL/GenBank/DDBJ whole genome shotgun (WGS) entry which is preliminary data.</text>
</comment>
<dbReference type="Pfam" id="PF25917">
    <property type="entry name" value="BSH_RND"/>
    <property type="match status" value="1"/>
</dbReference>
<evidence type="ECO:0000256" key="2">
    <source>
        <dbReference type="SAM" id="Coils"/>
    </source>
</evidence>
<evidence type="ECO:0000259" key="6">
    <source>
        <dbReference type="Pfam" id="PF25989"/>
    </source>
</evidence>
<proteinExistence type="inferred from homology"/>
<evidence type="ECO:0000313" key="7">
    <source>
        <dbReference type="EMBL" id="GGY28289.1"/>
    </source>
</evidence>
<dbReference type="RefSeq" id="WP_189536647.1">
    <property type="nucleotide sequence ID" value="NZ_BMYX01000026.1"/>
</dbReference>
<dbReference type="NCBIfam" id="TIGR01730">
    <property type="entry name" value="RND_mfp"/>
    <property type="match status" value="1"/>
</dbReference>
<evidence type="ECO:0000259" key="4">
    <source>
        <dbReference type="Pfam" id="PF25917"/>
    </source>
</evidence>
<feature type="domain" description="Multidrug resistance protein MdtA-like alpha-helical hairpin" evidence="3">
    <location>
        <begin position="103"/>
        <end position="170"/>
    </location>
</feature>
<reference evidence="7" key="1">
    <citation type="journal article" date="2014" name="Int. J. Syst. Evol. Microbiol.">
        <title>Complete genome sequence of Corynebacterium casei LMG S-19264T (=DSM 44701T), isolated from a smear-ripened cheese.</title>
        <authorList>
            <consortium name="US DOE Joint Genome Institute (JGI-PGF)"/>
            <person name="Walter F."/>
            <person name="Albersmeier A."/>
            <person name="Kalinowski J."/>
            <person name="Ruckert C."/>
        </authorList>
    </citation>
    <scope>NUCLEOTIDE SEQUENCE</scope>
    <source>
        <strain evidence="7">KCTC 32182</strain>
    </source>
</reference>
<sequence length="383" mass="40791">MKNERHRRYGSACALALAILAGCGQPPSPGTPQAIPVAAMTVAPAPLTLTEDLPGRVAAVRIAEIRPQVAGIVMRRLFEQGTEVKAGQPLFQINPAPFRAEVDTASAALRRAEAALSRARVQTARLQSLVDSDAVSRQVFDDAVSSRDQAAADVAQARAALARRKLDLKFATVEAPIAGRIDQALVTEGALVGGNDGNPMARIQQIDQVYVDVRQPAAALDAVRKTLAERPETSGDGLPVAILRDSDEPYDVKGRILFSGVNVDAGTGDVLLRVLVDNPRRQLLPGMFVRARVPRAEYASALTVPQQAVVRNGDKTQIWTIDAGNRAHLSMVELGELANRRYRIRAGLKAGQKIVVEGMERLVDGALVAPSATQPSAPAALAR</sequence>
<dbReference type="Proteomes" id="UP000645257">
    <property type="component" value="Unassembled WGS sequence"/>
</dbReference>
<feature type="domain" description="YknX-like C-terminal permuted SH3-like" evidence="6">
    <location>
        <begin position="301"/>
        <end position="368"/>
    </location>
</feature>
<reference evidence="7" key="2">
    <citation type="submission" date="2020-09" db="EMBL/GenBank/DDBJ databases">
        <authorList>
            <person name="Sun Q."/>
            <person name="Kim S."/>
        </authorList>
    </citation>
    <scope>NUCLEOTIDE SEQUENCE</scope>
    <source>
        <strain evidence="7">KCTC 32182</strain>
    </source>
</reference>
<organism evidence="7 8">
    <name type="scientific">Paludibacterium paludis</name>
    <dbReference type="NCBI Taxonomy" id="1225769"/>
    <lineage>
        <taxon>Bacteria</taxon>
        <taxon>Pseudomonadati</taxon>
        <taxon>Pseudomonadota</taxon>
        <taxon>Betaproteobacteria</taxon>
        <taxon>Neisseriales</taxon>
        <taxon>Chromobacteriaceae</taxon>
        <taxon>Paludibacterium</taxon>
    </lineage>
</organism>
<dbReference type="Pfam" id="PF25876">
    <property type="entry name" value="HH_MFP_RND"/>
    <property type="match status" value="1"/>
</dbReference>
<keyword evidence="2" id="KW-0175">Coiled coil</keyword>
<accession>A0A918P6Y9</accession>
<dbReference type="Pfam" id="PF25989">
    <property type="entry name" value="YknX_C"/>
    <property type="match status" value="1"/>
</dbReference>
<dbReference type="InterPro" id="IPR058626">
    <property type="entry name" value="MdtA-like_b-barrel"/>
</dbReference>
<dbReference type="Gene3D" id="1.10.287.470">
    <property type="entry name" value="Helix hairpin bin"/>
    <property type="match status" value="1"/>
</dbReference>
<dbReference type="EMBL" id="BMYX01000026">
    <property type="protein sequence ID" value="GGY28289.1"/>
    <property type="molecule type" value="Genomic_DNA"/>
</dbReference>
<feature type="domain" description="Multidrug resistance protein MdtA-like beta-barrel" evidence="5">
    <location>
        <begin position="209"/>
        <end position="293"/>
    </location>
</feature>
<evidence type="ECO:0000259" key="5">
    <source>
        <dbReference type="Pfam" id="PF25944"/>
    </source>
</evidence>
<dbReference type="InterPro" id="IPR058637">
    <property type="entry name" value="YknX-like_C"/>
</dbReference>
<feature type="coiled-coil region" evidence="2">
    <location>
        <begin position="102"/>
        <end position="129"/>
    </location>
</feature>
<comment type="similarity">
    <text evidence="1">Belongs to the membrane fusion protein (MFP) (TC 8.A.1) family.</text>
</comment>
<evidence type="ECO:0000259" key="3">
    <source>
        <dbReference type="Pfam" id="PF25876"/>
    </source>
</evidence>
<dbReference type="InterPro" id="IPR058625">
    <property type="entry name" value="MdtA-like_BSH"/>
</dbReference>